<evidence type="ECO:0000313" key="13">
    <source>
        <dbReference type="Proteomes" id="UP000807825"/>
    </source>
</evidence>
<accession>A0A9D6V0L6</accession>
<dbReference type="InterPro" id="IPR003593">
    <property type="entry name" value="AAA+_ATPase"/>
</dbReference>
<dbReference type="GO" id="GO:0016887">
    <property type="term" value="F:ATP hydrolysis activity"/>
    <property type="evidence" value="ECO:0007669"/>
    <property type="project" value="InterPro"/>
</dbReference>
<keyword evidence="7 9" id="KW-1133">Transmembrane helix</keyword>
<feature type="transmembrane region" description="Helical" evidence="9">
    <location>
        <begin position="23"/>
        <end position="52"/>
    </location>
</feature>
<dbReference type="InterPro" id="IPR036640">
    <property type="entry name" value="ABC1_TM_sf"/>
</dbReference>
<evidence type="ECO:0000256" key="1">
    <source>
        <dbReference type="ARBA" id="ARBA00004651"/>
    </source>
</evidence>
<evidence type="ECO:0000256" key="3">
    <source>
        <dbReference type="ARBA" id="ARBA00022475"/>
    </source>
</evidence>
<evidence type="ECO:0000256" key="6">
    <source>
        <dbReference type="ARBA" id="ARBA00022840"/>
    </source>
</evidence>
<comment type="caution">
    <text evidence="12">The sequence shown here is derived from an EMBL/GenBank/DDBJ whole genome shotgun (WGS) entry which is preliminary data.</text>
</comment>
<dbReference type="GO" id="GO:0005886">
    <property type="term" value="C:plasma membrane"/>
    <property type="evidence" value="ECO:0007669"/>
    <property type="project" value="UniProtKB-SubCell"/>
</dbReference>
<keyword evidence="2" id="KW-0813">Transport</keyword>
<dbReference type="SUPFAM" id="SSF52540">
    <property type="entry name" value="P-loop containing nucleoside triphosphate hydrolases"/>
    <property type="match status" value="1"/>
</dbReference>
<comment type="subcellular location">
    <subcellularLocation>
        <location evidence="1">Cell membrane</location>
        <topology evidence="1">Multi-pass membrane protein</topology>
    </subcellularLocation>
</comment>
<dbReference type="PANTHER" id="PTHR24221">
    <property type="entry name" value="ATP-BINDING CASSETTE SUB-FAMILY B"/>
    <property type="match status" value="1"/>
</dbReference>
<keyword evidence="5" id="KW-0547">Nucleotide-binding</keyword>
<sequence>MERVEFPRNQLFRKYFRDLLHRAGLRAILAVFLLVAVGLTEGVGLLMLIPFLQLIGIGDSTPSGVVAVVEHVWKSSGLPMTLPAVLSVYALIVSAYALVQWWSTILNSKLSHAITRELRDELFEAMARVQWLRFTQIRGSDINTAMTANLNAVESGTYGLFMLISTAFVVAVHMGVALTLSVPLTCVAIASSATLVIILRPLNRQSYRLGEEWRRTMAALYGVLMEHLGGMKLAKSFGAEARHIRSFCSLSGGLETQANRFAGILSSTQMYYEIGGALVLCLFFYVAVEILQIAAAKLLILVFLFARLVPQFSWMQRTWQGVLNMLPAYGAAMEMAQNFRCSAESLPSDAVAPIQLKKEVELRGVSFRYEKADTRPVLQGIDLTLPAFQTTVILGPSGGGKSTLADLLIGLLTPDDGEILVDGTRLDGALLHAWRRSVGYVPQESVLFHETIRENLLWARPEAQEEEIWEALRLAAADEFVSELPQGLDTIVGDRGLRLSGGQRQRIALARALLRKPVLLLLDEATSNLDQKNERRILEALEGLQGKMTVAIISHRLAAVQCADQVITIEGGMVAQAQPGGTYRRPSRLVLTDSVQK</sequence>
<feature type="domain" description="ABC transporter" evidence="10">
    <location>
        <begin position="360"/>
        <end position="596"/>
    </location>
</feature>
<organism evidence="12 13">
    <name type="scientific">Desulfomonile tiedjei</name>
    <dbReference type="NCBI Taxonomy" id="2358"/>
    <lineage>
        <taxon>Bacteria</taxon>
        <taxon>Pseudomonadati</taxon>
        <taxon>Thermodesulfobacteriota</taxon>
        <taxon>Desulfomonilia</taxon>
        <taxon>Desulfomonilales</taxon>
        <taxon>Desulfomonilaceae</taxon>
        <taxon>Desulfomonile</taxon>
    </lineage>
</organism>
<protein>
    <submittedName>
        <fullName evidence="12">ABC transporter ATP-binding protein</fullName>
    </submittedName>
</protein>
<proteinExistence type="predicted"/>
<dbReference type="PROSITE" id="PS00211">
    <property type="entry name" value="ABC_TRANSPORTER_1"/>
    <property type="match status" value="1"/>
</dbReference>
<dbReference type="Pfam" id="PF00005">
    <property type="entry name" value="ABC_tran"/>
    <property type="match status" value="1"/>
</dbReference>
<dbReference type="PROSITE" id="PS50893">
    <property type="entry name" value="ABC_TRANSPORTER_2"/>
    <property type="match status" value="1"/>
</dbReference>
<evidence type="ECO:0000256" key="8">
    <source>
        <dbReference type="ARBA" id="ARBA00023136"/>
    </source>
</evidence>
<keyword evidence="6 12" id="KW-0067">ATP-binding</keyword>
<evidence type="ECO:0000256" key="5">
    <source>
        <dbReference type="ARBA" id="ARBA00022741"/>
    </source>
</evidence>
<keyword evidence="8 9" id="KW-0472">Membrane</keyword>
<dbReference type="InterPro" id="IPR003439">
    <property type="entry name" value="ABC_transporter-like_ATP-bd"/>
</dbReference>
<evidence type="ECO:0000256" key="9">
    <source>
        <dbReference type="SAM" id="Phobius"/>
    </source>
</evidence>
<keyword evidence="4 9" id="KW-0812">Transmembrane</keyword>
<dbReference type="InterPro" id="IPR027417">
    <property type="entry name" value="P-loop_NTPase"/>
</dbReference>
<dbReference type="PANTHER" id="PTHR24221:SF590">
    <property type="entry name" value="COMPONENT LINKED WITH THE ASSEMBLY OF CYTOCHROME' TRANSPORT TRANSMEMBRANE ATP-BINDING PROTEIN ABC TRANSPORTER CYDD-RELATED"/>
    <property type="match status" value="1"/>
</dbReference>
<evidence type="ECO:0000313" key="12">
    <source>
        <dbReference type="EMBL" id="MBI5248499.1"/>
    </source>
</evidence>
<feature type="domain" description="ABC transmembrane type-1" evidence="11">
    <location>
        <begin position="28"/>
        <end position="324"/>
    </location>
</feature>
<evidence type="ECO:0000259" key="10">
    <source>
        <dbReference type="PROSITE" id="PS50893"/>
    </source>
</evidence>
<feature type="transmembrane region" description="Helical" evidence="9">
    <location>
        <begin position="156"/>
        <end position="174"/>
    </location>
</feature>
<dbReference type="AlphaFoldDB" id="A0A9D6V0L6"/>
<feature type="transmembrane region" description="Helical" evidence="9">
    <location>
        <begin position="270"/>
        <end position="287"/>
    </location>
</feature>
<evidence type="ECO:0000256" key="4">
    <source>
        <dbReference type="ARBA" id="ARBA00022692"/>
    </source>
</evidence>
<evidence type="ECO:0000256" key="2">
    <source>
        <dbReference type="ARBA" id="ARBA00022448"/>
    </source>
</evidence>
<dbReference type="Gene3D" id="3.40.50.300">
    <property type="entry name" value="P-loop containing nucleotide triphosphate hydrolases"/>
    <property type="match status" value="1"/>
</dbReference>
<dbReference type="EMBL" id="JACRDE010000098">
    <property type="protein sequence ID" value="MBI5248499.1"/>
    <property type="molecule type" value="Genomic_DNA"/>
</dbReference>
<dbReference type="PROSITE" id="PS50929">
    <property type="entry name" value="ABC_TM1F"/>
    <property type="match status" value="1"/>
</dbReference>
<dbReference type="SMART" id="SM00382">
    <property type="entry name" value="AAA"/>
    <property type="match status" value="1"/>
</dbReference>
<dbReference type="Gene3D" id="1.20.1560.10">
    <property type="entry name" value="ABC transporter type 1, transmembrane domain"/>
    <property type="match status" value="1"/>
</dbReference>
<feature type="transmembrane region" description="Helical" evidence="9">
    <location>
        <begin position="180"/>
        <end position="199"/>
    </location>
</feature>
<dbReference type="InterPro" id="IPR011527">
    <property type="entry name" value="ABC1_TM_dom"/>
</dbReference>
<gene>
    <name evidence="12" type="ORF">HY912_03295</name>
</gene>
<name>A0A9D6V0L6_9BACT</name>
<dbReference type="GO" id="GO:0140359">
    <property type="term" value="F:ABC-type transporter activity"/>
    <property type="evidence" value="ECO:0007669"/>
    <property type="project" value="InterPro"/>
</dbReference>
<reference evidence="12" key="1">
    <citation type="submission" date="2020-07" db="EMBL/GenBank/DDBJ databases">
        <title>Huge and variable diversity of episymbiotic CPR bacteria and DPANN archaea in groundwater ecosystems.</title>
        <authorList>
            <person name="He C.Y."/>
            <person name="Keren R."/>
            <person name="Whittaker M."/>
            <person name="Farag I.F."/>
            <person name="Doudna J."/>
            <person name="Cate J.H.D."/>
            <person name="Banfield J.F."/>
        </authorList>
    </citation>
    <scope>NUCLEOTIDE SEQUENCE</scope>
    <source>
        <strain evidence="12">NC_groundwater_1664_Pr3_B-0.1um_52_9</strain>
    </source>
</reference>
<dbReference type="InterPro" id="IPR017871">
    <property type="entry name" value="ABC_transporter-like_CS"/>
</dbReference>
<dbReference type="SUPFAM" id="SSF90123">
    <property type="entry name" value="ABC transporter transmembrane region"/>
    <property type="match status" value="1"/>
</dbReference>
<feature type="transmembrane region" description="Helical" evidence="9">
    <location>
        <begin position="80"/>
        <end position="99"/>
    </location>
</feature>
<evidence type="ECO:0000256" key="7">
    <source>
        <dbReference type="ARBA" id="ARBA00022989"/>
    </source>
</evidence>
<dbReference type="FunFam" id="3.40.50.300:FF:000299">
    <property type="entry name" value="ABC transporter ATP-binding protein/permease"/>
    <property type="match status" value="1"/>
</dbReference>
<keyword evidence="3" id="KW-1003">Cell membrane</keyword>
<dbReference type="Proteomes" id="UP000807825">
    <property type="component" value="Unassembled WGS sequence"/>
</dbReference>
<evidence type="ECO:0000259" key="11">
    <source>
        <dbReference type="PROSITE" id="PS50929"/>
    </source>
</evidence>
<dbReference type="Pfam" id="PF00664">
    <property type="entry name" value="ABC_membrane"/>
    <property type="match status" value="1"/>
</dbReference>
<dbReference type="GO" id="GO:0005524">
    <property type="term" value="F:ATP binding"/>
    <property type="evidence" value="ECO:0007669"/>
    <property type="project" value="UniProtKB-KW"/>
</dbReference>
<dbReference type="InterPro" id="IPR039421">
    <property type="entry name" value="Type_1_exporter"/>
</dbReference>